<evidence type="ECO:0000259" key="9">
    <source>
        <dbReference type="Pfam" id="PF16901"/>
    </source>
</evidence>
<dbReference type="EMBL" id="QMEU01000016">
    <property type="protein sequence ID" value="RAU97248.1"/>
    <property type="molecule type" value="Genomic_DNA"/>
</dbReference>
<evidence type="ECO:0000313" key="10">
    <source>
        <dbReference type="EMBL" id="RAU97248.1"/>
    </source>
</evidence>
<dbReference type="PROSITE" id="PS00977">
    <property type="entry name" value="FAD_G3PDH_1"/>
    <property type="match status" value="1"/>
</dbReference>
<protein>
    <recommendedName>
        <fullName evidence="7">Glycerol-3-phosphate dehydrogenase</fullName>
        <ecNumber evidence="7">1.1.5.3</ecNumber>
    </recommendedName>
</protein>
<keyword evidence="3 7" id="KW-0285">Flavoprotein</keyword>
<organism evidence="10 11">
    <name type="scientific">Mycobacterium colombiense</name>
    <dbReference type="NCBI Taxonomy" id="339268"/>
    <lineage>
        <taxon>Bacteria</taxon>
        <taxon>Bacillati</taxon>
        <taxon>Actinomycetota</taxon>
        <taxon>Actinomycetes</taxon>
        <taxon>Mycobacteriales</taxon>
        <taxon>Mycobacteriaceae</taxon>
        <taxon>Mycobacterium</taxon>
        <taxon>Mycobacterium avium complex (MAC)</taxon>
    </lineage>
</organism>
<comment type="catalytic activity">
    <reaction evidence="7">
        <text>a quinone + sn-glycerol 3-phosphate = dihydroxyacetone phosphate + a quinol</text>
        <dbReference type="Rhea" id="RHEA:18977"/>
        <dbReference type="ChEBI" id="CHEBI:24646"/>
        <dbReference type="ChEBI" id="CHEBI:57597"/>
        <dbReference type="ChEBI" id="CHEBI:57642"/>
        <dbReference type="ChEBI" id="CHEBI:132124"/>
        <dbReference type="EC" id="1.1.5.3"/>
    </reaction>
</comment>
<dbReference type="InterPro" id="IPR031656">
    <property type="entry name" value="DAO_C"/>
</dbReference>
<dbReference type="GO" id="GO:0006071">
    <property type="term" value="P:glycerol metabolic process"/>
    <property type="evidence" value="ECO:0007669"/>
    <property type="project" value="UniProtKB-KW"/>
</dbReference>
<dbReference type="InterPro" id="IPR038299">
    <property type="entry name" value="DAO_C_sf"/>
</dbReference>
<comment type="caution">
    <text evidence="10">The sequence shown here is derived from an EMBL/GenBank/DDBJ whole genome shotgun (WGS) entry which is preliminary data.</text>
</comment>
<dbReference type="Pfam" id="PF16901">
    <property type="entry name" value="DAO_C"/>
    <property type="match status" value="1"/>
</dbReference>
<dbReference type="PRINTS" id="PR01001">
    <property type="entry name" value="FADG3PDH"/>
</dbReference>
<dbReference type="Proteomes" id="UP000250347">
    <property type="component" value="Unassembled WGS sequence"/>
</dbReference>
<dbReference type="Pfam" id="PF01266">
    <property type="entry name" value="DAO"/>
    <property type="match status" value="1"/>
</dbReference>
<feature type="domain" description="Alpha-glycerophosphate oxidase C-terminal" evidence="9">
    <location>
        <begin position="406"/>
        <end position="503"/>
    </location>
</feature>
<evidence type="ECO:0000256" key="3">
    <source>
        <dbReference type="ARBA" id="ARBA00022630"/>
    </source>
</evidence>
<keyword evidence="5" id="KW-0274">FAD</keyword>
<comment type="similarity">
    <text evidence="2 7">Belongs to the FAD-dependent glycerol-3-phosphate dehydrogenase family.</text>
</comment>
<evidence type="ECO:0000259" key="8">
    <source>
        <dbReference type="Pfam" id="PF01266"/>
    </source>
</evidence>
<gene>
    <name evidence="10" type="ORF">DQP58_08430</name>
</gene>
<dbReference type="EC" id="1.1.5.3" evidence="7"/>
<dbReference type="Gene3D" id="3.30.9.10">
    <property type="entry name" value="D-Amino Acid Oxidase, subunit A, domain 2"/>
    <property type="match status" value="1"/>
</dbReference>
<sequence length="513" mass="53550">MIADPTALNAARRAADLTALADGEPLDVVVIGGGITGAGIALDAAARGLRVALVEKHDLAFGTSRWSSKLVHGGLRYLATGNVGIARRSAIERGILMTRNAPHLVHAMPQVVPLLPSMSPGKRALVRGGFLAGDALRFLAGTPASTLPRSQRISAQRVVAMAPTVRRDGLDGGLLAYDGQLVDDARLVTAVARTAAQHGARILTHVSASRATGTSVRLTDMRGGESFDIAAGAVINAAGVWAGEIDGSLRLRPSRGTHLIFDAQSFGNPTAALTIPIPGELNRFVFAMPEQLGRVYLGLTDEAAPGPIPDVPEPSVDEITFLLDTVNTALGTALTATDVIGAYAGLRPLIDTGEGRTADVSREHAVVESASGVISVIGGKLTEYRHMAQDVLDRAVRVRRLRAAKCRTRNLPLIGAPANPGVIAESGVGLPASLVQRFGAEAPKVVATAACERATAPVADGIDVSRAEFEYAITHEGALDVSDILERRTRIGLVARDRGRVAAVAEEFVARFG</sequence>
<dbReference type="InterPro" id="IPR036188">
    <property type="entry name" value="FAD/NAD-bd_sf"/>
</dbReference>
<dbReference type="GO" id="GO:0046168">
    <property type="term" value="P:glycerol-3-phosphate catabolic process"/>
    <property type="evidence" value="ECO:0007669"/>
    <property type="project" value="TreeGrafter"/>
</dbReference>
<evidence type="ECO:0000256" key="5">
    <source>
        <dbReference type="ARBA" id="ARBA00022827"/>
    </source>
</evidence>
<comment type="cofactor">
    <cofactor evidence="1 7">
        <name>FAD</name>
        <dbReference type="ChEBI" id="CHEBI:57692"/>
    </cofactor>
</comment>
<dbReference type="AlphaFoldDB" id="A0A329KN67"/>
<keyword evidence="4" id="KW-0319">Glycerol metabolism</keyword>
<dbReference type="Gene3D" id="3.50.50.60">
    <property type="entry name" value="FAD/NAD(P)-binding domain"/>
    <property type="match status" value="1"/>
</dbReference>
<dbReference type="SUPFAM" id="SSF51905">
    <property type="entry name" value="FAD/NAD(P)-binding domain"/>
    <property type="match status" value="1"/>
</dbReference>
<evidence type="ECO:0000256" key="6">
    <source>
        <dbReference type="ARBA" id="ARBA00023002"/>
    </source>
</evidence>
<evidence type="ECO:0000256" key="7">
    <source>
        <dbReference type="RuleBase" id="RU361217"/>
    </source>
</evidence>
<feature type="domain" description="FAD dependent oxidoreductase" evidence="8">
    <location>
        <begin position="27"/>
        <end position="382"/>
    </location>
</feature>
<accession>A0A329KN67</accession>
<dbReference type="GO" id="GO:0004368">
    <property type="term" value="F:glycerol-3-phosphate dehydrogenase (quinone) activity"/>
    <property type="evidence" value="ECO:0007669"/>
    <property type="project" value="UniProtKB-EC"/>
</dbReference>
<reference evidence="10 11" key="1">
    <citation type="submission" date="2018-06" db="EMBL/GenBank/DDBJ databases">
        <title>NTM in soil in Japan.</title>
        <authorList>
            <person name="Ohya K."/>
        </authorList>
    </citation>
    <scope>NUCLEOTIDE SEQUENCE [LARGE SCALE GENOMIC DNA]</scope>
    <source>
        <strain evidence="10 11">GF76</strain>
    </source>
</reference>
<dbReference type="RefSeq" id="WP_112707978.1">
    <property type="nucleotide sequence ID" value="NZ_QMEU01000016.1"/>
</dbReference>
<dbReference type="PANTHER" id="PTHR11985:SF35">
    <property type="entry name" value="ANAEROBIC GLYCEROL-3-PHOSPHATE DEHYDROGENASE SUBUNIT A"/>
    <property type="match status" value="1"/>
</dbReference>
<dbReference type="PROSITE" id="PS00978">
    <property type="entry name" value="FAD_G3PDH_2"/>
    <property type="match status" value="1"/>
</dbReference>
<dbReference type="InterPro" id="IPR006076">
    <property type="entry name" value="FAD-dep_OxRdtase"/>
</dbReference>
<dbReference type="PANTHER" id="PTHR11985">
    <property type="entry name" value="GLYCEROL-3-PHOSPHATE DEHYDROGENASE"/>
    <property type="match status" value="1"/>
</dbReference>
<evidence type="ECO:0000256" key="1">
    <source>
        <dbReference type="ARBA" id="ARBA00001974"/>
    </source>
</evidence>
<name>A0A329KN67_9MYCO</name>
<evidence type="ECO:0000256" key="2">
    <source>
        <dbReference type="ARBA" id="ARBA00007330"/>
    </source>
</evidence>
<evidence type="ECO:0000313" key="11">
    <source>
        <dbReference type="Proteomes" id="UP000250347"/>
    </source>
</evidence>
<dbReference type="GO" id="GO:0009331">
    <property type="term" value="C:glycerol-3-phosphate dehydrogenase (FAD) complex"/>
    <property type="evidence" value="ECO:0007669"/>
    <property type="project" value="UniProtKB-UniRule"/>
</dbReference>
<dbReference type="Gene3D" id="1.10.8.870">
    <property type="entry name" value="Alpha-glycerophosphate oxidase, cap domain"/>
    <property type="match status" value="1"/>
</dbReference>
<evidence type="ECO:0000256" key="4">
    <source>
        <dbReference type="ARBA" id="ARBA00022798"/>
    </source>
</evidence>
<dbReference type="InterPro" id="IPR000447">
    <property type="entry name" value="G3P_DH_FAD-dep"/>
</dbReference>
<proteinExistence type="inferred from homology"/>
<keyword evidence="6 7" id="KW-0560">Oxidoreductase</keyword>